<dbReference type="Proteomes" id="UP000752292">
    <property type="component" value="Unassembled WGS sequence"/>
</dbReference>
<dbReference type="AlphaFoldDB" id="A0A932ZWD5"/>
<protein>
    <submittedName>
        <fullName evidence="1">(2Fe-2S) ferredoxin domain-containing protein</fullName>
    </submittedName>
</protein>
<dbReference type="Gene3D" id="3.40.30.10">
    <property type="entry name" value="Glutaredoxin"/>
    <property type="match status" value="1"/>
</dbReference>
<gene>
    <name evidence="1" type="ORF">HY618_04835</name>
</gene>
<evidence type="ECO:0000313" key="1">
    <source>
        <dbReference type="EMBL" id="MBI4251765.1"/>
    </source>
</evidence>
<accession>A0A932ZWD5</accession>
<proteinExistence type="predicted"/>
<dbReference type="InterPro" id="IPR036249">
    <property type="entry name" value="Thioredoxin-like_sf"/>
</dbReference>
<evidence type="ECO:0000313" key="2">
    <source>
        <dbReference type="Proteomes" id="UP000752292"/>
    </source>
</evidence>
<name>A0A932ZWD5_UNCTE</name>
<organism evidence="1 2">
    <name type="scientific">Tectimicrobiota bacterium</name>
    <dbReference type="NCBI Taxonomy" id="2528274"/>
    <lineage>
        <taxon>Bacteria</taxon>
        <taxon>Pseudomonadati</taxon>
        <taxon>Nitrospinota/Tectimicrobiota group</taxon>
        <taxon>Candidatus Tectimicrobiota</taxon>
    </lineage>
</organism>
<dbReference type="SUPFAM" id="SSF52833">
    <property type="entry name" value="Thioredoxin-like"/>
    <property type="match status" value="1"/>
</dbReference>
<reference evidence="1" key="1">
    <citation type="submission" date="2020-07" db="EMBL/GenBank/DDBJ databases">
        <title>Huge and variable diversity of episymbiotic CPR bacteria and DPANN archaea in groundwater ecosystems.</title>
        <authorList>
            <person name="He C.Y."/>
            <person name="Keren R."/>
            <person name="Whittaker M."/>
            <person name="Farag I.F."/>
            <person name="Doudna J."/>
            <person name="Cate J.H.D."/>
            <person name="Banfield J.F."/>
        </authorList>
    </citation>
    <scope>NUCLEOTIDE SEQUENCE</scope>
    <source>
        <strain evidence="1">NC_groundwater_1370_Ag_S-0.2um_69_93</strain>
    </source>
</reference>
<comment type="caution">
    <text evidence="1">The sequence shown here is derived from an EMBL/GenBank/DDBJ whole genome shotgun (WGS) entry which is preliminary data.</text>
</comment>
<sequence>MKRHIFVCINQRPPNHPQGCCQSKGSIEIAQALTEAIETNDLGGHTALAGATCLGPCTLGPTVVVYPEGVWYQGVRPEDVPELVEEHFKNGRPVERLRLRLPAPME</sequence>
<dbReference type="CDD" id="cd02980">
    <property type="entry name" value="TRX_Fd_family"/>
    <property type="match status" value="1"/>
</dbReference>
<dbReference type="EMBL" id="JACQRX010000209">
    <property type="protein sequence ID" value="MBI4251765.1"/>
    <property type="molecule type" value="Genomic_DNA"/>
</dbReference>